<dbReference type="Proteomes" id="UP000823749">
    <property type="component" value="Chromosome 1"/>
</dbReference>
<protein>
    <submittedName>
        <fullName evidence="2">Uncharacterized protein</fullName>
    </submittedName>
</protein>
<proteinExistence type="predicted"/>
<gene>
    <name evidence="2" type="ORF">RHGRI_001392</name>
</gene>
<evidence type="ECO:0000256" key="1">
    <source>
        <dbReference type="SAM" id="MobiDB-lite"/>
    </source>
</evidence>
<evidence type="ECO:0000313" key="3">
    <source>
        <dbReference type="Proteomes" id="UP000823749"/>
    </source>
</evidence>
<feature type="region of interest" description="Disordered" evidence="1">
    <location>
        <begin position="31"/>
        <end position="54"/>
    </location>
</feature>
<organism evidence="2 3">
    <name type="scientific">Rhododendron griersonianum</name>
    <dbReference type="NCBI Taxonomy" id="479676"/>
    <lineage>
        <taxon>Eukaryota</taxon>
        <taxon>Viridiplantae</taxon>
        <taxon>Streptophyta</taxon>
        <taxon>Embryophyta</taxon>
        <taxon>Tracheophyta</taxon>
        <taxon>Spermatophyta</taxon>
        <taxon>Magnoliopsida</taxon>
        <taxon>eudicotyledons</taxon>
        <taxon>Gunneridae</taxon>
        <taxon>Pentapetalae</taxon>
        <taxon>asterids</taxon>
        <taxon>Ericales</taxon>
        <taxon>Ericaceae</taxon>
        <taxon>Ericoideae</taxon>
        <taxon>Rhodoreae</taxon>
        <taxon>Rhododendron</taxon>
    </lineage>
</organism>
<name>A0AAV6LM80_9ERIC</name>
<dbReference type="EMBL" id="JACTNZ010000001">
    <property type="protein sequence ID" value="KAG5565484.1"/>
    <property type="molecule type" value="Genomic_DNA"/>
</dbReference>
<reference evidence="2" key="1">
    <citation type="submission" date="2020-08" db="EMBL/GenBank/DDBJ databases">
        <title>Plant Genome Project.</title>
        <authorList>
            <person name="Zhang R.-G."/>
        </authorList>
    </citation>
    <scope>NUCLEOTIDE SEQUENCE</scope>
    <source>
        <strain evidence="2">WSP0</strain>
        <tissue evidence="2">Leaf</tissue>
    </source>
</reference>
<feature type="compositionally biased region" description="Acidic residues" evidence="1">
    <location>
        <begin position="38"/>
        <end position="51"/>
    </location>
</feature>
<keyword evidence="3" id="KW-1185">Reference proteome</keyword>
<comment type="caution">
    <text evidence="2">The sequence shown here is derived from an EMBL/GenBank/DDBJ whole genome shotgun (WGS) entry which is preliminary data.</text>
</comment>
<dbReference type="AlphaFoldDB" id="A0AAV6LM80"/>
<accession>A0AAV6LM80</accession>
<evidence type="ECO:0000313" key="2">
    <source>
        <dbReference type="EMBL" id="KAG5565484.1"/>
    </source>
</evidence>
<sequence length="74" mass="8157">MAVYNSSPLAKAFLKHINAIPFPPENVALEDSGTFSDDGFEGIEQSDEEKEVEQPMPVAAIPIQAILPLKTFRR</sequence>